<dbReference type="InterPro" id="IPR013083">
    <property type="entry name" value="Znf_RING/FYVE/PHD"/>
</dbReference>
<feature type="domain" description="RING-type" evidence="11">
    <location>
        <begin position="93"/>
        <end position="137"/>
    </location>
</feature>
<keyword evidence="14" id="KW-1185">Reference proteome</keyword>
<dbReference type="GO" id="GO:0008270">
    <property type="term" value="F:zinc ion binding"/>
    <property type="evidence" value="ECO:0007669"/>
    <property type="project" value="UniProtKB-KW"/>
</dbReference>
<feature type="domain" description="RING-type" evidence="12">
    <location>
        <begin position="89"/>
        <end position="279"/>
    </location>
</feature>
<feature type="compositionally biased region" description="Polar residues" evidence="10">
    <location>
        <begin position="49"/>
        <end position="62"/>
    </location>
</feature>
<dbReference type="InterPro" id="IPR017907">
    <property type="entry name" value="Znf_RING_CS"/>
</dbReference>
<dbReference type="Gene3D" id="3.30.40.10">
    <property type="entry name" value="Zinc/RING finger domain, C3HC4 (zinc finger)"/>
    <property type="match status" value="1"/>
</dbReference>
<organism evidence="13 14">
    <name type="scientific">Sodiomyces alkalinus (strain CBS 110278 / VKM F-3762 / F11)</name>
    <name type="common">Alkaliphilic filamentous fungus</name>
    <dbReference type="NCBI Taxonomy" id="1314773"/>
    <lineage>
        <taxon>Eukaryota</taxon>
        <taxon>Fungi</taxon>
        <taxon>Dikarya</taxon>
        <taxon>Ascomycota</taxon>
        <taxon>Pezizomycotina</taxon>
        <taxon>Sordariomycetes</taxon>
        <taxon>Hypocreomycetidae</taxon>
        <taxon>Glomerellales</taxon>
        <taxon>Plectosphaerellaceae</taxon>
        <taxon>Sodiomyces</taxon>
    </lineage>
</organism>
<keyword evidence="8" id="KW-0862">Zinc</keyword>
<evidence type="ECO:0000256" key="5">
    <source>
        <dbReference type="ARBA" id="ARBA00022737"/>
    </source>
</evidence>
<feature type="non-terminal residue" evidence="13">
    <location>
        <position position="279"/>
    </location>
</feature>
<feature type="compositionally biased region" description="Basic residues" evidence="10">
    <location>
        <begin position="1"/>
        <end position="24"/>
    </location>
</feature>
<evidence type="ECO:0000256" key="10">
    <source>
        <dbReference type="SAM" id="MobiDB-lite"/>
    </source>
</evidence>
<dbReference type="CDD" id="cd22584">
    <property type="entry name" value="Rcat_RBR_unk"/>
    <property type="match status" value="1"/>
</dbReference>
<keyword evidence="4" id="KW-0479">Metal-binding</keyword>
<evidence type="ECO:0000256" key="7">
    <source>
        <dbReference type="ARBA" id="ARBA00022786"/>
    </source>
</evidence>
<dbReference type="PROSITE" id="PS00518">
    <property type="entry name" value="ZF_RING_1"/>
    <property type="match status" value="1"/>
</dbReference>
<evidence type="ECO:0000256" key="8">
    <source>
        <dbReference type="ARBA" id="ARBA00022833"/>
    </source>
</evidence>
<dbReference type="PROSITE" id="PS50089">
    <property type="entry name" value="ZF_RING_2"/>
    <property type="match status" value="1"/>
</dbReference>
<evidence type="ECO:0000259" key="11">
    <source>
        <dbReference type="PROSITE" id="PS50089"/>
    </source>
</evidence>
<proteinExistence type="predicted"/>
<feature type="region of interest" description="Disordered" evidence="10">
    <location>
        <begin position="1"/>
        <end position="88"/>
    </location>
</feature>
<keyword evidence="5" id="KW-0677">Repeat</keyword>
<evidence type="ECO:0000256" key="4">
    <source>
        <dbReference type="ARBA" id="ARBA00022723"/>
    </source>
</evidence>
<evidence type="ECO:0000256" key="2">
    <source>
        <dbReference type="ARBA" id="ARBA00012251"/>
    </source>
</evidence>
<dbReference type="InterPro" id="IPR001841">
    <property type="entry name" value="Znf_RING"/>
</dbReference>
<dbReference type="GO" id="GO:0061630">
    <property type="term" value="F:ubiquitin protein ligase activity"/>
    <property type="evidence" value="ECO:0007669"/>
    <property type="project" value="UniProtKB-EC"/>
</dbReference>
<sequence length="279" mass="31857">MPPSRHPSRPPSRHPSRPPSRHPSRPPSLHQSRPPSRHPSRPPSLHQSVTSDSQLTSPSASSVRRESARGPFFGTNRKSQTKITEPSAKQSQCLICMDEFPSGKTAKLKCGHRMCRPCLRTSFKLSVKDPQQMPPKCCAQHIPLKHVDGLFSNEFKRTWNKKFAEFSTRNRVYCPSKRCGEWIKPEDMHREEGGRKYGKCGRCKTKVCCACHGKWHASRECPRDEETNRFLEQAKEAGWQRCHKCKAMVELKEGCYHMTCLCGAQFCMICGSKWKTCDC</sequence>
<dbReference type="InterPro" id="IPR002867">
    <property type="entry name" value="IBR_dom"/>
</dbReference>
<reference evidence="13 14" key="1">
    <citation type="journal article" date="2018" name="Mol. Ecol.">
        <title>The obligate alkalophilic soda-lake fungus Sodiomyces alkalinus has shifted to a protein diet.</title>
        <authorList>
            <person name="Grum-Grzhimaylo A.A."/>
            <person name="Falkoski D.L."/>
            <person name="van den Heuvel J."/>
            <person name="Valero-Jimenez C.A."/>
            <person name="Min B."/>
            <person name="Choi I.G."/>
            <person name="Lipzen A."/>
            <person name="Daum C.G."/>
            <person name="Aanen D.K."/>
            <person name="Tsang A."/>
            <person name="Henrissat B."/>
            <person name="Bilanenko E.N."/>
            <person name="de Vries R.P."/>
            <person name="van Kan J.A.L."/>
            <person name="Grigoriev I.V."/>
            <person name="Debets A.J.M."/>
        </authorList>
    </citation>
    <scope>NUCLEOTIDE SEQUENCE [LARGE SCALE GENOMIC DNA]</scope>
    <source>
        <strain evidence="13 14">F11</strain>
    </source>
</reference>
<dbReference type="SUPFAM" id="SSF57850">
    <property type="entry name" value="RING/U-box"/>
    <property type="match status" value="3"/>
</dbReference>
<dbReference type="InterPro" id="IPR044066">
    <property type="entry name" value="TRIAD_supradom"/>
</dbReference>
<protein>
    <recommendedName>
        <fullName evidence="2">RBR-type E3 ubiquitin transferase</fullName>
        <ecNumber evidence="2">2.3.2.31</ecNumber>
    </recommendedName>
</protein>
<evidence type="ECO:0000313" key="13">
    <source>
        <dbReference type="EMBL" id="ROT38747.1"/>
    </source>
</evidence>
<comment type="catalytic activity">
    <reaction evidence="1">
        <text>[E2 ubiquitin-conjugating enzyme]-S-ubiquitinyl-L-cysteine + [acceptor protein]-L-lysine = [E2 ubiquitin-conjugating enzyme]-L-cysteine + [acceptor protein]-N(6)-ubiquitinyl-L-lysine.</text>
        <dbReference type="EC" id="2.3.2.31"/>
    </reaction>
</comment>
<dbReference type="Proteomes" id="UP000272025">
    <property type="component" value="Unassembled WGS sequence"/>
</dbReference>
<keyword evidence="6 9" id="KW-0863">Zinc-finger</keyword>
<dbReference type="PANTHER" id="PTHR11685">
    <property type="entry name" value="RBR FAMILY RING FINGER AND IBR DOMAIN-CONTAINING"/>
    <property type="match status" value="1"/>
</dbReference>
<evidence type="ECO:0000256" key="3">
    <source>
        <dbReference type="ARBA" id="ARBA00022679"/>
    </source>
</evidence>
<keyword evidence="7" id="KW-0833">Ubl conjugation pathway</keyword>
<dbReference type="GO" id="GO:0016567">
    <property type="term" value="P:protein ubiquitination"/>
    <property type="evidence" value="ECO:0007669"/>
    <property type="project" value="InterPro"/>
</dbReference>
<dbReference type="Pfam" id="PF13923">
    <property type="entry name" value="zf-C3HC4_2"/>
    <property type="match status" value="1"/>
</dbReference>
<name>A0A3N2PW90_SODAK</name>
<dbReference type="PROSITE" id="PS51873">
    <property type="entry name" value="TRIAD"/>
    <property type="match status" value="1"/>
</dbReference>
<dbReference type="GeneID" id="39576522"/>
<evidence type="ECO:0000313" key="14">
    <source>
        <dbReference type="Proteomes" id="UP000272025"/>
    </source>
</evidence>
<gene>
    <name evidence="13" type="ORF">SODALDRAFT_277056</name>
</gene>
<dbReference type="Pfam" id="PF01485">
    <property type="entry name" value="IBR"/>
    <property type="match status" value="2"/>
</dbReference>
<accession>A0A3N2PW90</accession>
<evidence type="ECO:0000256" key="9">
    <source>
        <dbReference type="PROSITE-ProRule" id="PRU00175"/>
    </source>
</evidence>
<feature type="compositionally biased region" description="Polar residues" evidence="10">
    <location>
        <begin position="76"/>
        <end position="88"/>
    </location>
</feature>
<dbReference type="EC" id="2.3.2.31" evidence="2"/>
<evidence type="ECO:0000259" key="12">
    <source>
        <dbReference type="PROSITE" id="PS51873"/>
    </source>
</evidence>
<dbReference type="RefSeq" id="XP_028466553.1">
    <property type="nucleotide sequence ID" value="XM_028608044.1"/>
</dbReference>
<dbReference type="Gene3D" id="1.20.120.1750">
    <property type="match status" value="1"/>
</dbReference>
<evidence type="ECO:0000256" key="6">
    <source>
        <dbReference type="ARBA" id="ARBA00022771"/>
    </source>
</evidence>
<keyword evidence="3" id="KW-0808">Transferase</keyword>
<dbReference type="AlphaFoldDB" id="A0A3N2PW90"/>
<dbReference type="InterPro" id="IPR031127">
    <property type="entry name" value="E3_UB_ligase_RBR"/>
</dbReference>
<dbReference type="STRING" id="1314773.A0A3N2PW90"/>
<dbReference type="EMBL" id="ML119055">
    <property type="protein sequence ID" value="ROT38747.1"/>
    <property type="molecule type" value="Genomic_DNA"/>
</dbReference>
<evidence type="ECO:0000256" key="1">
    <source>
        <dbReference type="ARBA" id="ARBA00001798"/>
    </source>
</evidence>
<dbReference type="OrthoDB" id="9977870at2759"/>